<reference evidence="1 2" key="1">
    <citation type="submission" date="2024-09" db="EMBL/GenBank/DDBJ databases">
        <title>Chromosome-scale assembly of Riccia fluitans.</title>
        <authorList>
            <person name="Paukszto L."/>
            <person name="Sawicki J."/>
            <person name="Karawczyk K."/>
            <person name="Piernik-Szablinska J."/>
            <person name="Szczecinska M."/>
            <person name="Mazdziarz M."/>
        </authorList>
    </citation>
    <scope>NUCLEOTIDE SEQUENCE [LARGE SCALE GENOMIC DNA]</scope>
    <source>
        <strain evidence="1">Rf_01</strain>
        <tissue evidence="1">Aerial parts of the thallus</tissue>
    </source>
</reference>
<sequence length="79" mass="9524">MERNSNLQVCRAPKLWLPLLCYDLPSQSLLFLKICYSNKDQISRRNSSRNSRARWFHQWLSRGLTSLQFFFFLGLEFCF</sequence>
<protein>
    <submittedName>
        <fullName evidence="1">Uncharacterized protein</fullName>
    </submittedName>
</protein>
<evidence type="ECO:0000313" key="1">
    <source>
        <dbReference type="EMBL" id="KAL2652445.1"/>
    </source>
</evidence>
<dbReference type="Proteomes" id="UP001605036">
    <property type="component" value="Unassembled WGS sequence"/>
</dbReference>
<evidence type="ECO:0000313" key="2">
    <source>
        <dbReference type="Proteomes" id="UP001605036"/>
    </source>
</evidence>
<organism evidence="1 2">
    <name type="scientific">Riccia fluitans</name>
    <dbReference type="NCBI Taxonomy" id="41844"/>
    <lineage>
        <taxon>Eukaryota</taxon>
        <taxon>Viridiplantae</taxon>
        <taxon>Streptophyta</taxon>
        <taxon>Embryophyta</taxon>
        <taxon>Marchantiophyta</taxon>
        <taxon>Marchantiopsida</taxon>
        <taxon>Marchantiidae</taxon>
        <taxon>Marchantiales</taxon>
        <taxon>Ricciaceae</taxon>
        <taxon>Riccia</taxon>
    </lineage>
</organism>
<comment type="caution">
    <text evidence="1">The sequence shown here is derived from an EMBL/GenBank/DDBJ whole genome shotgun (WGS) entry which is preliminary data.</text>
</comment>
<dbReference type="AlphaFoldDB" id="A0ABD1ZNE0"/>
<name>A0ABD1ZNE0_9MARC</name>
<accession>A0ABD1ZNE0</accession>
<keyword evidence="2" id="KW-1185">Reference proteome</keyword>
<proteinExistence type="predicted"/>
<dbReference type="EMBL" id="JBHFFA010000001">
    <property type="protein sequence ID" value="KAL2652445.1"/>
    <property type="molecule type" value="Genomic_DNA"/>
</dbReference>
<gene>
    <name evidence="1" type="ORF">R1flu_020573</name>
</gene>